<keyword evidence="3" id="KW-0560">Oxidoreductase</keyword>
<dbReference type="PANTHER" id="PTHR43180">
    <property type="entry name" value="3-OXOACYL-(ACYL-CARRIER-PROTEIN) REDUCTASE (AFU_ORTHOLOGUE AFUA_6G11210)"/>
    <property type="match status" value="1"/>
</dbReference>
<evidence type="ECO:0000313" key="4">
    <source>
        <dbReference type="EMBL" id="KAK9769343.1"/>
    </source>
</evidence>
<name>A0ABR2X6C8_9PEZI</name>
<dbReference type="PANTHER" id="PTHR43180:SF33">
    <property type="entry name" value="15-HYDROXYPROSTAGLANDIN DEHYDROGENASE [NAD(+)]-LIKE"/>
    <property type="match status" value="1"/>
</dbReference>
<evidence type="ECO:0000256" key="2">
    <source>
        <dbReference type="ARBA" id="ARBA00022857"/>
    </source>
</evidence>
<keyword evidence="5" id="KW-1185">Reference proteome</keyword>
<dbReference type="PRINTS" id="PR00081">
    <property type="entry name" value="GDHRDH"/>
</dbReference>
<dbReference type="EMBL" id="JARVKM010000133">
    <property type="protein sequence ID" value="KAK9769343.1"/>
    <property type="molecule type" value="Genomic_DNA"/>
</dbReference>
<gene>
    <name evidence="4" type="ORF">SCAR479_13976</name>
</gene>
<dbReference type="Proteomes" id="UP001465668">
    <property type="component" value="Unassembled WGS sequence"/>
</dbReference>
<comment type="caution">
    <text evidence="4">The sequence shown here is derived from an EMBL/GenBank/DDBJ whole genome shotgun (WGS) entry which is preliminary data.</text>
</comment>
<dbReference type="Gene3D" id="3.40.50.720">
    <property type="entry name" value="NAD(P)-binding Rossmann-like Domain"/>
    <property type="match status" value="1"/>
</dbReference>
<dbReference type="InterPro" id="IPR020904">
    <property type="entry name" value="Sc_DH/Rdtase_CS"/>
</dbReference>
<proteinExistence type="inferred from homology"/>
<keyword evidence="2" id="KW-0521">NADP</keyword>
<sequence length="290" mass="31285">MNMSKTAPKVALVTGGASGMGLGVTQALVARGGWQVHILDVKEEEGKKVAGSLSGVHFHKVDLTKYSDLGNVIKEAFVAGGNRLDFVFANAGIIERSSIFDTTSDSLDPPPEPNFLPMDVNLRGCINTIHIGRHYINRSPEKGSIVITGSAASVYPSFFSPIYTASKFGILGFVRAVAGRYKVLDGIRINALLPGAVRTSLFEVDTWKHFPDGTLTSMDLIAKVVLGFVDGGDIVDSKGVRVPAEKNYGQAVVASAQQYFIIPENEYCDDFTAQTMEHTRIENQAGMIKE</sequence>
<dbReference type="InterPro" id="IPR002347">
    <property type="entry name" value="SDR_fam"/>
</dbReference>
<dbReference type="InterPro" id="IPR036291">
    <property type="entry name" value="NAD(P)-bd_dom_sf"/>
</dbReference>
<reference evidence="4 5" key="1">
    <citation type="submission" date="2024-02" db="EMBL/GenBank/DDBJ databases">
        <title>First draft genome assembly of two strains of Seiridium cardinale.</title>
        <authorList>
            <person name="Emiliani G."/>
            <person name="Scali E."/>
        </authorList>
    </citation>
    <scope>NUCLEOTIDE SEQUENCE [LARGE SCALE GENOMIC DNA]</scope>
    <source>
        <strain evidence="4 5">BM-138-000479</strain>
    </source>
</reference>
<dbReference type="SUPFAM" id="SSF51735">
    <property type="entry name" value="NAD(P)-binding Rossmann-fold domains"/>
    <property type="match status" value="1"/>
</dbReference>
<evidence type="ECO:0000256" key="1">
    <source>
        <dbReference type="ARBA" id="ARBA00006484"/>
    </source>
</evidence>
<evidence type="ECO:0000313" key="5">
    <source>
        <dbReference type="Proteomes" id="UP001465668"/>
    </source>
</evidence>
<evidence type="ECO:0000256" key="3">
    <source>
        <dbReference type="ARBA" id="ARBA00023002"/>
    </source>
</evidence>
<comment type="similarity">
    <text evidence="1">Belongs to the short-chain dehydrogenases/reductases (SDR) family.</text>
</comment>
<organism evidence="4 5">
    <name type="scientific">Seiridium cardinale</name>
    <dbReference type="NCBI Taxonomy" id="138064"/>
    <lineage>
        <taxon>Eukaryota</taxon>
        <taxon>Fungi</taxon>
        <taxon>Dikarya</taxon>
        <taxon>Ascomycota</taxon>
        <taxon>Pezizomycotina</taxon>
        <taxon>Sordariomycetes</taxon>
        <taxon>Xylariomycetidae</taxon>
        <taxon>Amphisphaeriales</taxon>
        <taxon>Sporocadaceae</taxon>
        <taxon>Seiridium</taxon>
    </lineage>
</organism>
<dbReference type="PROSITE" id="PS00061">
    <property type="entry name" value="ADH_SHORT"/>
    <property type="match status" value="1"/>
</dbReference>
<dbReference type="Pfam" id="PF00106">
    <property type="entry name" value="adh_short"/>
    <property type="match status" value="1"/>
</dbReference>
<protein>
    <submittedName>
        <fullName evidence="4">3-beta-hydroxysteroid dehydrogenase protein</fullName>
    </submittedName>
</protein>
<accession>A0ABR2X6C8</accession>